<dbReference type="PRINTS" id="PR00734">
    <property type="entry name" value="GLHYDRLASE7"/>
</dbReference>
<dbReference type="GO" id="GO:0016162">
    <property type="term" value="F:cellulose 1,4-beta-cellobiosidase activity"/>
    <property type="evidence" value="ECO:0007669"/>
    <property type="project" value="UniProtKB-EC"/>
</dbReference>
<keyword evidence="8 10" id="KW-0326">Glycosidase</keyword>
<evidence type="ECO:0000256" key="1">
    <source>
        <dbReference type="ARBA" id="ARBA00001641"/>
    </source>
</evidence>
<keyword evidence="9" id="KW-0624">Polysaccharide degradation</keyword>
<dbReference type="EMBL" id="AB071001">
    <property type="protein sequence ID" value="BAB64553.1"/>
    <property type="molecule type" value="mRNA"/>
</dbReference>
<dbReference type="GO" id="GO:0030245">
    <property type="term" value="P:cellulose catabolic process"/>
    <property type="evidence" value="ECO:0007669"/>
    <property type="project" value="UniProtKB-KW"/>
</dbReference>
<protein>
    <recommendedName>
        <fullName evidence="3">cellulose 1,4-beta-cellobiosidase (non-reducing end)</fullName>
        <ecNumber evidence="3">3.2.1.91</ecNumber>
    </recommendedName>
</protein>
<dbReference type="PANTHER" id="PTHR33753">
    <property type="entry name" value="1,4-BETA-D-GLUCAN CELLOBIOHYDROLASE B"/>
    <property type="match status" value="1"/>
</dbReference>
<evidence type="ECO:0000256" key="9">
    <source>
        <dbReference type="ARBA" id="ARBA00023326"/>
    </source>
</evidence>
<organism evidence="10">
    <name type="scientific">Pseudotrichonympha grassii</name>
    <dbReference type="NCBI Taxonomy" id="104083"/>
    <lineage>
        <taxon>Eukaryota</taxon>
        <taxon>Metamonada</taxon>
        <taxon>Parabasalia</taxon>
        <taxon>Trichonymphida</taxon>
        <taxon>Teranymphidae</taxon>
        <taxon>Pseudotrichonympha</taxon>
    </lineage>
</organism>
<dbReference type="InterPro" id="IPR013320">
    <property type="entry name" value="ConA-like_dom_sf"/>
</dbReference>
<dbReference type="InterPro" id="IPR037019">
    <property type="entry name" value="Glyco_hydro_7_sf"/>
</dbReference>
<evidence type="ECO:0000256" key="4">
    <source>
        <dbReference type="ARBA" id="ARBA00022729"/>
    </source>
</evidence>
<evidence type="ECO:0000256" key="7">
    <source>
        <dbReference type="ARBA" id="ARBA00023277"/>
    </source>
</evidence>
<keyword evidence="4" id="KW-0732">Signal</keyword>
<accession>Q95P32</accession>
<comment type="similarity">
    <text evidence="2">Belongs to the glycosyl hydrolase 7 (cellulase C) family.</text>
</comment>
<dbReference type="SUPFAM" id="SSF49899">
    <property type="entry name" value="Concanavalin A-like lectins/glucanases"/>
    <property type="match status" value="1"/>
</dbReference>
<keyword evidence="7" id="KW-0119">Carbohydrate metabolism</keyword>
<dbReference type="PANTHER" id="PTHR33753:SF2">
    <property type="entry name" value="GLYCOSIDE HYDROLASE FAMILY 7 PROTEIN"/>
    <property type="match status" value="1"/>
</dbReference>
<name>Q95P32_9EUKA</name>
<proteinExistence type="evidence at transcript level"/>
<reference evidence="10" key="1">
    <citation type="submission" date="2001-09" db="EMBL/GenBank/DDBJ databases">
        <title>New endo-beta-1,4-glucanases and their precursor cDNAs from symbiotic protozoa of the house-pest termite, Coptotermes formosanus.</title>
        <authorList>
            <person name="Watanabe H."/>
            <person name="Nakashima K."/>
            <person name="Saito H."/>
            <person name="Slaytor M."/>
        </authorList>
    </citation>
    <scope>NUCLEOTIDE SEQUENCE</scope>
</reference>
<gene>
    <name evidence="10" type="primary">PgEG1a</name>
</gene>
<evidence type="ECO:0000256" key="5">
    <source>
        <dbReference type="ARBA" id="ARBA00022801"/>
    </source>
</evidence>
<dbReference type="CAZy" id="GH7">
    <property type="family name" value="Glycoside Hydrolase Family 7"/>
</dbReference>
<dbReference type="EC" id="3.2.1.91" evidence="3"/>
<dbReference type="AlphaFoldDB" id="Q95P32"/>
<sequence length="328" mass="36264">MLGLVAVVLAEKHPNFTWQQCTKSGCTDVHGFLVHDKHMGDIRDRDNADYPELDYEKHVGVTVSADGRTVVQHLVSHDWENRKVVGSRIYIVTPDDTKYEEFQFVGKELSYTVDMSEIECGVNAALYTVEMPATGKTPGGVKYGYGYCDANCVDGDCCPEFDIQEASKHAMVFTTHSCQQATSGCDSSGCGYNPYRDDNNHAFWGTTVNVNQPVTVVTQFRADASGNLNEVRRLYVQGGKTIESPKSLTDSFCHYNAGDWHSLSNMGASFKKGHVLVFSLWDSDGMNWMDGGNNGGCTSYNINQLETSNPGLKVTWSNIKFGDLDSTY</sequence>
<evidence type="ECO:0000313" key="10">
    <source>
        <dbReference type="EMBL" id="BAB64553.1"/>
    </source>
</evidence>
<keyword evidence="5 10" id="KW-0378">Hydrolase</keyword>
<keyword evidence="6" id="KW-0136">Cellulose degradation</keyword>
<comment type="catalytic activity">
    <reaction evidence="1">
        <text>Hydrolysis of (1-&gt;4)-beta-D-glucosidic linkages in cellulose and cellotetraose, releasing cellobiose from the non-reducing ends of the chains.</text>
        <dbReference type="EC" id="3.2.1.91"/>
    </reaction>
</comment>
<evidence type="ECO:0000256" key="6">
    <source>
        <dbReference type="ARBA" id="ARBA00023001"/>
    </source>
</evidence>
<dbReference type="Pfam" id="PF00840">
    <property type="entry name" value="Glyco_hydro_7"/>
    <property type="match status" value="2"/>
</dbReference>
<evidence type="ECO:0000256" key="8">
    <source>
        <dbReference type="ARBA" id="ARBA00023295"/>
    </source>
</evidence>
<dbReference type="InterPro" id="IPR001722">
    <property type="entry name" value="Glyco_hydro_7"/>
</dbReference>
<evidence type="ECO:0000256" key="2">
    <source>
        <dbReference type="ARBA" id="ARBA00006044"/>
    </source>
</evidence>
<evidence type="ECO:0000256" key="3">
    <source>
        <dbReference type="ARBA" id="ARBA00012561"/>
    </source>
</evidence>
<dbReference type="Gene3D" id="2.70.100.10">
    <property type="entry name" value="Glycoside hydrolase, family 7, domain"/>
    <property type="match status" value="1"/>
</dbReference>